<evidence type="ECO:0000313" key="3">
    <source>
        <dbReference type="Proteomes" id="UP000244069"/>
    </source>
</evidence>
<sequence length="55" mass="5625">MDDRSTSQTQDAAKQKQGGCCGGKTDAQPKATVEPQVADPAKAKPVKSGCCCGQN</sequence>
<protein>
    <recommendedName>
        <fullName evidence="4">CCGSCS motif protein</fullName>
    </recommendedName>
</protein>
<keyword evidence="3" id="KW-1185">Reference proteome</keyword>
<dbReference type="AlphaFoldDB" id="A0A2T6ABV5"/>
<proteinExistence type="predicted"/>
<name>A0A2T6ABV5_9RHOB</name>
<comment type="caution">
    <text evidence="2">The sequence shown here is derived from an EMBL/GenBank/DDBJ whole genome shotgun (WGS) entry which is preliminary data.</text>
</comment>
<dbReference type="Proteomes" id="UP000244069">
    <property type="component" value="Unassembled WGS sequence"/>
</dbReference>
<accession>A0A2T6ABV5</accession>
<dbReference type="RefSeq" id="WP_158274093.1">
    <property type="nucleotide sequence ID" value="NZ_BMEZ01000028.1"/>
</dbReference>
<feature type="compositionally biased region" description="Polar residues" evidence="1">
    <location>
        <begin position="1"/>
        <end position="12"/>
    </location>
</feature>
<gene>
    <name evidence="2" type="ORF">C8N44_13040</name>
</gene>
<dbReference type="EMBL" id="QBKN01000030">
    <property type="protein sequence ID" value="PTX41284.1"/>
    <property type="molecule type" value="Genomic_DNA"/>
</dbReference>
<organism evidence="2 3">
    <name type="scientific">Allosediminivita pacifica</name>
    <dbReference type="NCBI Taxonomy" id="1267769"/>
    <lineage>
        <taxon>Bacteria</taxon>
        <taxon>Pseudomonadati</taxon>
        <taxon>Pseudomonadota</taxon>
        <taxon>Alphaproteobacteria</taxon>
        <taxon>Rhodobacterales</taxon>
        <taxon>Paracoccaceae</taxon>
        <taxon>Allosediminivita</taxon>
    </lineage>
</organism>
<evidence type="ECO:0000256" key="1">
    <source>
        <dbReference type="SAM" id="MobiDB-lite"/>
    </source>
</evidence>
<reference evidence="2 3" key="1">
    <citation type="submission" date="2018-04" db="EMBL/GenBank/DDBJ databases">
        <title>Genomic Encyclopedia of Archaeal and Bacterial Type Strains, Phase II (KMG-II): from individual species to whole genera.</title>
        <authorList>
            <person name="Goeker M."/>
        </authorList>
    </citation>
    <scope>NUCLEOTIDE SEQUENCE [LARGE SCALE GENOMIC DNA]</scope>
    <source>
        <strain evidence="2 3">DSM 29329</strain>
    </source>
</reference>
<evidence type="ECO:0008006" key="4">
    <source>
        <dbReference type="Google" id="ProtNLM"/>
    </source>
</evidence>
<feature type="region of interest" description="Disordered" evidence="1">
    <location>
        <begin position="1"/>
        <end position="55"/>
    </location>
</feature>
<evidence type="ECO:0000313" key="2">
    <source>
        <dbReference type="EMBL" id="PTX41284.1"/>
    </source>
</evidence>